<protein>
    <submittedName>
        <fullName evidence="2">Uncharacterized protein</fullName>
    </submittedName>
</protein>
<dbReference type="AlphaFoldDB" id="A0A0U2WAY8"/>
<dbReference type="PATRIC" id="fig|162209.4.peg.4576"/>
<dbReference type="KEGG" id="pnp:IJ22_43350"/>
<feature type="transmembrane region" description="Helical" evidence="1">
    <location>
        <begin position="301"/>
        <end position="328"/>
    </location>
</feature>
<organism evidence="2 3">
    <name type="scientific">Paenibacillus naphthalenovorans</name>
    <dbReference type="NCBI Taxonomy" id="162209"/>
    <lineage>
        <taxon>Bacteria</taxon>
        <taxon>Bacillati</taxon>
        <taxon>Bacillota</taxon>
        <taxon>Bacilli</taxon>
        <taxon>Bacillales</taxon>
        <taxon>Paenibacillaceae</taxon>
        <taxon>Paenibacillus</taxon>
    </lineage>
</organism>
<reference evidence="2 3" key="2">
    <citation type="journal article" date="2016" name="Genome Announc.">
        <title>Complete Genome Sequences of Two Interactive Moderate Thermophiles, Paenibacillus napthalenovorans 32O-Y and Paenibacillus sp. 32O-W.</title>
        <authorList>
            <person name="Butler R.R.III."/>
            <person name="Wang J."/>
            <person name="Stark B.C."/>
            <person name="Pombert J.F."/>
        </authorList>
    </citation>
    <scope>NUCLEOTIDE SEQUENCE [LARGE SCALE GENOMIC DNA]</scope>
    <source>
        <strain evidence="2 3">32O-Y</strain>
    </source>
</reference>
<dbReference type="Proteomes" id="UP000061660">
    <property type="component" value="Chromosome"/>
</dbReference>
<keyword evidence="1" id="KW-0472">Membrane</keyword>
<name>A0A0U2WAY8_9BACL</name>
<dbReference type="OrthoDB" id="2082107at2"/>
<evidence type="ECO:0000313" key="3">
    <source>
        <dbReference type="Proteomes" id="UP000061660"/>
    </source>
</evidence>
<dbReference type="RefSeq" id="WP_062410221.1">
    <property type="nucleotide sequence ID" value="NZ_CP013652.1"/>
</dbReference>
<feature type="transmembrane region" description="Helical" evidence="1">
    <location>
        <begin position="257"/>
        <end position="280"/>
    </location>
</feature>
<proteinExistence type="predicted"/>
<dbReference type="EMBL" id="CP013652">
    <property type="protein sequence ID" value="ALS24621.1"/>
    <property type="molecule type" value="Genomic_DNA"/>
</dbReference>
<gene>
    <name evidence="2" type="ORF">IJ22_43350</name>
</gene>
<keyword evidence="1" id="KW-0812">Transmembrane</keyword>
<evidence type="ECO:0000256" key="1">
    <source>
        <dbReference type="SAM" id="Phobius"/>
    </source>
</evidence>
<accession>A0A0U2WAY8</accession>
<dbReference type="STRING" id="162209.IJ22_43350"/>
<keyword evidence="3" id="KW-1185">Reference proteome</keyword>
<reference evidence="3" key="1">
    <citation type="submission" date="2015-12" db="EMBL/GenBank/DDBJ databases">
        <title>Complete genome sequences of two moderately thermophilic Paenibacillus species.</title>
        <authorList>
            <person name="Butler R.III."/>
            <person name="Wang J."/>
            <person name="Stark B.C."/>
            <person name="Pombert J.-F."/>
        </authorList>
    </citation>
    <scope>NUCLEOTIDE SEQUENCE [LARGE SCALE GENOMIC DNA]</scope>
    <source>
        <strain evidence="3">32O-Y</strain>
    </source>
</reference>
<sequence length="438" mass="48121">MNNSYYCKKCRMDHEITSTIGVRHLHHNLTEKEIANFINIATTIPTYEVARYGIPNVFEGTDAFVREVKITQTLQEKFPNVDAFKTTDGLKEWLEEQLQGSNNAAANALSRIQGDAAGEVDFIREMQGNIRSIFTKTDFPRNADGRIVSNNPGIDAIEYNRLTGEIINEYQVKTLRSADSINETLKDFLNNDHYKPTTVLVGPQELIDRAHELGIPNPTKVMGTLQDNLDSANELSNKILNEQLAVGMTPGSVAGEMISGAAIGAVISVTVSGLVTYLQYKSGKMTFDEMKMKMAKDGLKGTITGGALASLSLFIPGGIIGAGVGFVVGVTLRRLLDEAYGDGMFGGVLETTRAVHANVKLLNNGTVYVAQLTEMNGYTLAKALSTVDDMIADRMQADNIYTKLERDNDNRMRIDYSQQADSILSRLDSMRNRLQGGR</sequence>
<keyword evidence="1" id="KW-1133">Transmembrane helix</keyword>
<evidence type="ECO:0000313" key="2">
    <source>
        <dbReference type="EMBL" id="ALS24621.1"/>
    </source>
</evidence>